<sequence>MRVENGGTSTVDTTALSVNCAYGEDGKEGELVIDSERGLKGSPSTRLLAGRSLAVTWACAVPESEKTVQIEVSPDFETETAIFTGDVK</sequence>
<organism evidence="1 2">
    <name type="scientific">Streptomyces spectabilis</name>
    <dbReference type="NCBI Taxonomy" id="68270"/>
    <lineage>
        <taxon>Bacteria</taxon>
        <taxon>Bacillati</taxon>
        <taxon>Actinomycetota</taxon>
        <taxon>Actinomycetes</taxon>
        <taxon>Kitasatosporales</taxon>
        <taxon>Streptomycetaceae</taxon>
        <taxon>Streptomyces</taxon>
    </lineage>
</organism>
<gene>
    <name evidence="1" type="ORF">CP982_07870</name>
</gene>
<reference evidence="1 2" key="1">
    <citation type="submission" date="2017-09" db="EMBL/GenBank/DDBJ databases">
        <authorList>
            <person name="Lee N."/>
            <person name="Cho B.-K."/>
        </authorList>
    </citation>
    <scope>NUCLEOTIDE SEQUENCE [LARGE SCALE GENOMIC DNA]</scope>
    <source>
        <strain evidence="1 2">ATCC 27465</strain>
    </source>
</reference>
<proteinExistence type="predicted"/>
<dbReference type="Proteomes" id="UP000326505">
    <property type="component" value="Chromosome"/>
</dbReference>
<dbReference type="EMBL" id="CP023690">
    <property type="protein sequence ID" value="QEV58648.1"/>
    <property type="molecule type" value="Genomic_DNA"/>
</dbReference>
<evidence type="ECO:0000313" key="1">
    <source>
        <dbReference type="EMBL" id="QEV58648.1"/>
    </source>
</evidence>
<dbReference type="AlphaFoldDB" id="A0A5P2X2M1"/>
<protein>
    <recommendedName>
        <fullName evidence="3">DUF4352 domain-containing protein</fullName>
    </recommendedName>
</protein>
<name>A0A5P2X2M1_STRST</name>
<dbReference type="KEGG" id="sspb:CP982_07870"/>
<evidence type="ECO:0000313" key="2">
    <source>
        <dbReference type="Proteomes" id="UP000326505"/>
    </source>
</evidence>
<dbReference type="OrthoDB" id="4261115at2"/>
<accession>A0A5P2X2M1</accession>
<evidence type="ECO:0008006" key="3">
    <source>
        <dbReference type="Google" id="ProtNLM"/>
    </source>
</evidence>